<dbReference type="SUPFAM" id="SSF51604">
    <property type="entry name" value="Enolase C-terminal domain-like"/>
    <property type="match status" value="1"/>
</dbReference>
<evidence type="ECO:0000256" key="5">
    <source>
        <dbReference type="RuleBase" id="RU366006"/>
    </source>
</evidence>
<gene>
    <name evidence="7" type="ORF">GCM10011340_26050</name>
</gene>
<dbReference type="SFLD" id="SFLDG00180">
    <property type="entry name" value="muconate_cycloisomerase"/>
    <property type="match status" value="1"/>
</dbReference>
<dbReference type="CDD" id="cd03319">
    <property type="entry name" value="L-Ala-DL-Glu_epimerase"/>
    <property type="match status" value="1"/>
</dbReference>
<dbReference type="InterPro" id="IPR029017">
    <property type="entry name" value="Enolase-like_N"/>
</dbReference>
<organism evidence="7 8">
    <name type="scientific">Roseivirga thermotolerans</name>
    <dbReference type="NCBI Taxonomy" id="1758176"/>
    <lineage>
        <taxon>Bacteria</taxon>
        <taxon>Pseudomonadati</taxon>
        <taxon>Bacteroidota</taxon>
        <taxon>Cytophagia</taxon>
        <taxon>Cytophagales</taxon>
        <taxon>Roseivirgaceae</taxon>
        <taxon>Roseivirga</taxon>
    </lineage>
</organism>
<feature type="domain" description="Mandelate racemase/muconate lactonizing enzyme C-terminal" evidence="6">
    <location>
        <begin position="141"/>
        <end position="237"/>
    </location>
</feature>
<accession>A0ABQ3I6N6</accession>
<dbReference type="InterPro" id="IPR013341">
    <property type="entry name" value="Mandelate_racemase_N_dom"/>
</dbReference>
<keyword evidence="4 5" id="KW-0413">Isomerase</keyword>
<protein>
    <recommendedName>
        <fullName evidence="5">Dipeptide epimerase</fullName>
        <ecNumber evidence="5">5.1.1.-</ecNumber>
    </recommendedName>
</protein>
<dbReference type="Proteomes" id="UP000658258">
    <property type="component" value="Unassembled WGS sequence"/>
</dbReference>
<comment type="similarity">
    <text evidence="1 5">Belongs to the mandelate racemase/muconate lactonizing enzyme family.</text>
</comment>
<evidence type="ECO:0000256" key="2">
    <source>
        <dbReference type="ARBA" id="ARBA00022723"/>
    </source>
</evidence>
<dbReference type="SFLD" id="SFLDS00001">
    <property type="entry name" value="Enolase"/>
    <property type="match status" value="1"/>
</dbReference>
<keyword evidence="3 5" id="KW-0460">Magnesium</keyword>
<dbReference type="Gene3D" id="3.30.390.10">
    <property type="entry name" value="Enolase-like, N-terminal domain"/>
    <property type="match status" value="1"/>
</dbReference>
<reference evidence="8" key="1">
    <citation type="journal article" date="2019" name="Int. J. Syst. Evol. Microbiol.">
        <title>The Global Catalogue of Microorganisms (GCM) 10K type strain sequencing project: providing services to taxonomists for standard genome sequencing and annotation.</title>
        <authorList>
            <consortium name="The Broad Institute Genomics Platform"/>
            <consortium name="The Broad Institute Genome Sequencing Center for Infectious Disease"/>
            <person name="Wu L."/>
            <person name="Ma J."/>
        </authorList>
    </citation>
    <scope>NUCLEOTIDE SEQUENCE [LARGE SCALE GENOMIC DNA]</scope>
    <source>
        <strain evidence="8">CGMCC 1.15111</strain>
    </source>
</reference>
<dbReference type="PANTHER" id="PTHR48073:SF2">
    <property type="entry name" value="O-SUCCINYLBENZOATE SYNTHASE"/>
    <property type="match status" value="1"/>
</dbReference>
<sequence>MKIKKIEFFKAHIPLKKTFATSLGKRDTTTSIFVRVTNQKGLCGWGECSPFPPIVGETPETCFIVGKMLAEKLLNEDPREVGHVSKLMDRIIFGHTGIKSAIDIACHDLWAKSCDEPLYLTMGGRIEKTIRTDFTISLDSVETMTNDALEKVQEGFKTLKIKLGDDASKDIKRIKSIRQAVGNSIDLRVDANQGWTQKEAIRCLNEMASLNIQYCEEPINKRRYYQLKKVINNSPVKIMADESLMDHVDARKLVKGGYCDYFNIKLGKSSGLYKARKILKVAERYGILCQIGGFVESRLLFTANTHLAHLSDLVRFYDLDSPLFHQFDPIVGGMEYQKNWDIRIPDQPGLGLEVSADFLKECESLTVE</sequence>
<dbReference type="SUPFAM" id="SSF54826">
    <property type="entry name" value="Enolase N-terminal domain-like"/>
    <property type="match status" value="1"/>
</dbReference>
<dbReference type="Pfam" id="PF02746">
    <property type="entry name" value="MR_MLE_N"/>
    <property type="match status" value="1"/>
</dbReference>
<dbReference type="PANTHER" id="PTHR48073">
    <property type="entry name" value="O-SUCCINYLBENZOATE SYNTHASE-RELATED"/>
    <property type="match status" value="1"/>
</dbReference>
<evidence type="ECO:0000259" key="6">
    <source>
        <dbReference type="SMART" id="SM00922"/>
    </source>
</evidence>
<evidence type="ECO:0000313" key="7">
    <source>
        <dbReference type="EMBL" id="GHE68947.1"/>
    </source>
</evidence>
<comment type="caution">
    <text evidence="7">The sequence shown here is derived from an EMBL/GenBank/DDBJ whole genome shotgun (WGS) entry which is preliminary data.</text>
</comment>
<dbReference type="Pfam" id="PF13378">
    <property type="entry name" value="MR_MLE_C"/>
    <property type="match status" value="1"/>
</dbReference>
<dbReference type="InterPro" id="IPR034603">
    <property type="entry name" value="Dipeptide_epimerase"/>
</dbReference>
<dbReference type="SFLD" id="SFLDF00009">
    <property type="entry name" value="o-succinylbenzoate_synthase"/>
    <property type="match status" value="1"/>
</dbReference>
<dbReference type="RefSeq" id="WP_189630692.1">
    <property type="nucleotide sequence ID" value="NZ_BNAG01000003.1"/>
</dbReference>
<dbReference type="InterPro" id="IPR036849">
    <property type="entry name" value="Enolase-like_C_sf"/>
</dbReference>
<evidence type="ECO:0000313" key="8">
    <source>
        <dbReference type="Proteomes" id="UP000658258"/>
    </source>
</evidence>
<dbReference type="EC" id="5.1.1.-" evidence="5"/>
<dbReference type="InterPro" id="IPR013342">
    <property type="entry name" value="Mandelate_racemase_C"/>
</dbReference>
<dbReference type="InterPro" id="IPR029065">
    <property type="entry name" value="Enolase_C-like"/>
</dbReference>
<evidence type="ECO:0000256" key="4">
    <source>
        <dbReference type="ARBA" id="ARBA00023235"/>
    </source>
</evidence>
<name>A0ABQ3I6N6_9BACT</name>
<dbReference type="EMBL" id="BNAG01000003">
    <property type="protein sequence ID" value="GHE68947.1"/>
    <property type="molecule type" value="Genomic_DNA"/>
</dbReference>
<dbReference type="SMART" id="SM00922">
    <property type="entry name" value="MR_MLE"/>
    <property type="match status" value="1"/>
</dbReference>
<evidence type="ECO:0000256" key="3">
    <source>
        <dbReference type="ARBA" id="ARBA00022842"/>
    </source>
</evidence>
<comment type="cofactor">
    <cofactor evidence="5">
        <name>Mg(2+)</name>
        <dbReference type="ChEBI" id="CHEBI:18420"/>
    </cofactor>
    <text evidence="5">Binds 1 Mg(2+) ion per subunit.</text>
</comment>
<evidence type="ECO:0000256" key="1">
    <source>
        <dbReference type="ARBA" id="ARBA00008031"/>
    </source>
</evidence>
<proteinExistence type="inferred from homology"/>
<keyword evidence="2 5" id="KW-0479">Metal-binding</keyword>
<keyword evidence="8" id="KW-1185">Reference proteome</keyword>
<dbReference type="Gene3D" id="3.20.20.120">
    <property type="entry name" value="Enolase-like C-terminal domain"/>
    <property type="match status" value="1"/>
</dbReference>